<dbReference type="SUPFAM" id="SSF52540">
    <property type="entry name" value="P-loop containing nucleoside triphosphate hydrolases"/>
    <property type="match status" value="1"/>
</dbReference>
<dbReference type="Pfam" id="PF00685">
    <property type="entry name" value="Sulfotransfer_1"/>
    <property type="match status" value="1"/>
</dbReference>
<protein>
    <submittedName>
        <fullName evidence="4">SULT1</fullName>
        <ecNumber evidence="4">2.8.2.-</ecNumber>
    </submittedName>
</protein>
<dbReference type="InterPro" id="IPR000863">
    <property type="entry name" value="Sulfotransferase_dom"/>
</dbReference>
<evidence type="ECO:0000256" key="1">
    <source>
        <dbReference type="ARBA" id="ARBA00005771"/>
    </source>
</evidence>
<proteinExistence type="inferred from homology"/>
<dbReference type="SUPFAM" id="SSF49842">
    <property type="entry name" value="TNF-like"/>
    <property type="match status" value="1"/>
</dbReference>
<gene>
    <name evidence="4" type="ORF">MEDL_25788</name>
</gene>
<dbReference type="PANTHER" id="PTHR11783">
    <property type="entry name" value="SULFOTRANSFERASE SULT"/>
    <property type="match status" value="1"/>
</dbReference>
<dbReference type="InterPro" id="IPR001073">
    <property type="entry name" value="C1q_dom"/>
</dbReference>
<dbReference type="Gene3D" id="3.60.10.10">
    <property type="entry name" value="Endonuclease/exonuclease/phosphatase"/>
    <property type="match status" value="1"/>
</dbReference>
<evidence type="ECO:0000313" key="4">
    <source>
        <dbReference type="EMBL" id="CAG2211792.1"/>
    </source>
</evidence>
<name>A0A8S3RTM4_MYTED</name>
<accession>A0A8S3RTM4</accession>
<dbReference type="InterPro" id="IPR027417">
    <property type="entry name" value="P-loop_NTPase"/>
</dbReference>
<comment type="similarity">
    <text evidence="1">Belongs to the sulfotransferase 1 family.</text>
</comment>
<dbReference type="Gene3D" id="3.40.50.300">
    <property type="entry name" value="P-loop containing nucleotide triphosphate hydrolases"/>
    <property type="match status" value="1"/>
</dbReference>
<feature type="domain" description="C1q" evidence="3">
    <location>
        <begin position="3"/>
        <end position="114"/>
    </location>
</feature>
<evidence type="ECO:0000259" key="3">
    <source>
        <dbReference type="SMART" id="SM00110"/>
    </source>
</evidence>
<dbReference type="OrthoDB" id="6341251at2759"/>
<comment type="caution">
    <text evidence="4">The sequence shown here is derived from an EMBL/GenBank/DDBJ whole genome shotgun (WGS) entry which is preliminary data.</text>
</comment>
<dbReference type="InterPro" id="IPR005135">
    <property type="entry name" value="Endo/exonuclease/phosphatase"/>
</dbReference>
<keyword evidence="2 4" id="KW-0808">Transferase</keyword>
<organism evidence="4 5">
    <name type="scientific">Mytilus edulis</name>
    <name type="common">Blue mussel</name>
    <dbReference type="NCBI Taxonomy" id="6550"/>
    <lineage>
        <taxon>Eukaryota</taxon>
        <taxon>Metazoa</taxon>
        <taxon>Spiralia</taxon>
        <taxon>Lophotrochozoa</taxon>
        <taxon>Mollusca</taxon>
        <taxon>Bivalvia</taxon>
        <taxon>Autobranchia</taxon>
        <taxon>Pteriomorphia</taxon>
        <taxon>Mytilida</taxon>
        <taxon>Mytiloidea</taxon>
        <taxon>Mytilidae</taxon>
        <taxon>Mytilinae</taxon>
        <taxon>Mytilus</taxon>
    </lineage>
</organism>
<sequence length="865" mass="99434">MSKLLRNPGVGRRLIFDVAKTNQGSGYNSHTGVFTCPKTGIYVFVWVVRLYSARHSTELMINNSVYGSLYLRNTNTDGTVSGTVVAHASKGDSVYVRIHSSHEGSIIQFLLLVAGIEQNPGPDQSNKKNLKIVHNNVCSLLPKLDLINNELHDYDIICISESHLDKSITDDQIKLNGFHKPIRLDRNRHGGGVTIYIKNSLHFIIRNDISVSNLELLWVEVRNCSNEKFLVGVLYRPPNSNSNLWDLFSESVDKALDCNLPIFLCGDFNCDMMSNSSNSFKKLLNRLNLENVVWESTNFTTQTGTCIDLCVTNRKNLIKSVTVLTPICSSHSPVSVEISFKTFKQHSFKRQIRDFKRADYEGLKNQLNDTDWDDVVFNSNNINDVYMNFVKTFESTVNRYIPTKTITVRPNDKPFMNNLIRNKIRHRNRIHHKAKTSNNPDHWKKFREIRNEIISLVRKAKDDYKCKLTSQLIDKNIPPANIDIEPEIPDNNEPPPCHLNKFVITEKEILDQLKILNVNKPAGPDSISPRILKEVASFISKPLTKLFNMSLSVKQNYITQTMASDLEKIKKIRESLEPVPLPEHDGVCYPSFLPFREKGAEQALKDITNFQSRDTDIMICTYAKSGTHWINEITSMLIRKTAELDNINKATTMLETISDFSVTDDLPSPRLLNTHCQFRYLPKGHIEHRGKIIHMIRNPKDTCASYYHHSRKDNIFLSFFGTWNEFFDLWMSAKCAYGSWYTYEKGIEQAEKDYPGMIFTCSYEEMKKDSKTEIRKLADFLEVQCTDKLIEDIAKATSFENMKENKIDFSKAGDGTTFIYRKGIVGDWKNHFTVAQNEQFDAQYVEEFEDCSYKSMFDLELCTIK</sequence>
<dbReference type="Pfam" id="PF03372">
    <property type="entry name" value="Exo_endo_phos"/>
    <property type="match status" value="1"/>
</dbReference>
<dbReference type="GO" id="GO:0008146">
    <property type="term" value="F:sulfotransferase activity"/>
    <property type="evidence" value="ECO:0007669"/>
    <property type="project" value="InterPro"/>
</dbReference>
<dbReference type="Pfam" id="PF00386">
    <property type="entry name" value="C1q"/>
    <property type="match status" value="1"/>
</dbReference>
<dbReference type="InterPro" id="IPR008983">
    <property type="entry name" value="Tumour_necrosis_fac-like_dom"/>
</dbReference>
<dbReference type="PRINTS" id="PR00007">
    <property type="entry name" value="COMPLEMNTC1Q"/>
</dbReference>
<dbReference type="InterPro" id="IPR036691">
    <property type="entry name" value="Endo/exonu/phosph_ase_sf"/>
</dbReference>
<dbReference type="SMART" id="SM00110">
    <property type="entry name" value="C1Q"/>
    <property type="match status" value="1"/>
</dbReference>
<evidence type="ECO:0000313" key="5">
    <source>
        <dbReference type="Proteomes" id="UP000683360"/>
    </source>
</evidence>
<dbReference type="EMBL" id="CAJPWZ010001274">
    <property type="protein sequence ID" value="CAG2211792.1"/>
    <property type="molecule type" value="Genomic_DNA"/>
</dbReference>
<dbReference type="SUPFAM" id="SSF56219">
    <property type="entry name" value="DNase I-like"/>
    <property type="match status" value="1"/>
</dbReference>
<keyword evidence="5" id="KW-1185">Reference proteome</keyword>
<dbReference type="Proteomes" id="UP000683360">
    <property type="component" value="Unassembled WGS sequence"/>
</dbReference>
<reference evidence="4" key="1">
    <citation type="submission" date="2021-03" db="EMBL/GenBank/DDBJ databases">
        <authorList>
            <person name="Bekaert M."/>
        </authorList>
    </citation>
    <scope>NUCLEOTIDE SEQUENCE</scope>
</reference>
<evidence type="ECO:0000256" key="2">
    <source>
        <dbReference type="ARBA" id="ARBA00022679"/>
    </source>
</evidence>
<dbReference type="Gene3D" id="2.60.120.40">
    <property type="match status" value="1"/>
</dbReference>
<dbReference type="AlphaFoldDB" id="A0A8S3RTM4"/>
<dbReference type="EC" id="2.8.2.-" evidence="4"/>